<dbReference type="EMBL" id="JPWJ01000001">
    <property type="protein sequence ID" value="RCK53095.1"/>
    <property type="molecule type" value="Genomic_DNA"/>
</dbReference>
<evidence type="ECO:0000256" key="3">
    <source>
        <dbReference type="ARBA" id="ARBA00022692"/>
    </source>
</evidence>
<protein>
    <recommendedName>
        <fullName evidence="9">Polysaccharide biosynthesis protein C-terminal domain-containing protein</fullName>
    </recommendedName>
</protein>
<proteinExistence type="predicted"/>
<evidence type="ECO:0000256" key="2">
    <source>
        <dbReference type="ARBA" id="ARBA00022475"/>
    </source>
</evidence>
<dbReference type="PANTHER" id="PTHR30250:SF11">
    <property type="entry name" value="O-ANTIGEN TRANSPORTER-RELATED"/>
    <property type="match status" value="1"/>
</dbReference>
<reference evidence="7 8" key="1">
    <citation type="submission" date="2014-07" db="EMBL/GenBank/DDBJ databases">
        <title>Draft genome sequence of Thalassospira xiamenensis IB13.</title>
        <authorList>
            <person name="Lai Q."/>
            <person name="Shao Z."/>
        </authorList>
    </citation>
    <scope>NUCLEOTIDE SEQUENCE [LARGE SCALE GENOMIC DNA]</scope>
    <source>
        <strain evidence="7 8">IB13</strain>
    </source>
</reference>
<feature type="transmembrane region" description="Helical" evidence="6">
    <location>
        <begin position="57"/>
        <end position="74"/>
    </location>
</feature>
<feature type="transmembrane region" description="Helical" evidence="6">
    <location>
        <begin position="20"/>
        <end position="45"/>
    </location>
</feature>
<gene>
    <name evidence="7" type="ORF">TH44_02475</name>
</gene>
<evidence type="ECO:0000313" key="8">
    <source>
        <dbReference type="Proteomes" id="UP000252266"/>
    </source>
</evidence>
<feature type="transmembrane region" description="Helical" evidence="6">
    <location>
        <begin position="286"/>
        <end position="305"/>
    </location>
</feature>
<evidence type="ECO:0008006" key="9">
    <source>
        <dbReference type="Google" id="ProtNLM"/>
    </source>
</evidence>
<feature type="transmembrane region" description="Helical" evidence="6">
    <location>
        <begin position="153"/>
        <end position="175"/>
    </location>
</feature>
<evidence type="ECO:0000313" key="7">
    <source>
        <dbReference type="EMBL" id="RCK53095.1"/>
    </source>
</evidence>
<comment type="caution">
    <text evidence="7">The sequence shown here is derived from an EMBL/GenBank/DDBJ whole genome shotgun (WGS) entry which is preliminary data.</text>
</comment>
<accession>A0A367XHE2</accession>
<sequence length="311" mass="33858">MAGLLAGGFWLFSDGLQDKIPFLLPVLSLIPFGLYFLLGSNILIGDGRIGEYNGFEILNRYLSLGAIFFAAWFWRSPEVLLIVTACGSAVVCLLLFIRLRTLDKSSGPSLSLIREGFGYSIRAYLAAALGFVVLRLNTVLLGQYVDANTLGNWSIAAQVIDIIVVLPGAIALVLLPKIMRSDEPYRLMKSQVRLVACIMLPLCLAVVGVGEQVISLVYGKGFSKTYEMLLWGLPGAVCLGLISIISQYLAAVGIPVKLIWIWFAGAIFEVVAAICVIPMLGGEGAMIVLSTTYLFVLIMLWSLAWKHQSNM</sequence>
<dbReference type="Proteomes" id="UP000252266">
    <property type="component" value="Unassembled WGS sequence"/>
</dbReference>
<name>A0A367XHE2_9PROT</name>
<keyword evidence="2" id="KW-1003">Cell membrane</keyword>
<feature type="transmembrane region" description="Helical" evidence="6">
    <location>
        <begin position="258"/>
        <end position="280"/>
    </location>
</feature>
<organism evidence="7 8">
    <name type="scientific">Thalassospira xiamenensis</name>
    <dbReference type="NCBI Taxonomy" id="220697"/>
    <lineage>
        <taxon>Bacteria</taxon>
        <taxon>Pseudomonadati</taxon>
        <taxon>Pseudomonadota</taxon>
        <taxon>Alphaproteobacteria</taxon>
        <taxon>Rhodospirillales</taxon>
        <taxon>Thalassospiraceae</taxon>
        <taxon>Thalassospira</taxon>
    </lineage>
</organism>
<evidence type="ECO:0000256" key="5">
    <source>
        <dbReference type="ARBA" id="ARBA00023136"/>
    </source>
</evidence>
<dbReference type="AlphaFoldDB" id="A0A367XHE2"/>
<evidence type="ECO:0000256" key="1">
    <source>
        <dbReference type="ARBA" id="ARBA00004651"/>
    </source>
</evidence>
<keyword evidence="3 6" id="KW-0812">Transmembrane</keyword>
<keyword evidence="5 6" id="KW-0472">Membrane</keyword>
<feature type="transmembrane region" description="Helical" evidence="6">
    <location>
        <begin position="80"/>
        <end position="99"/>
    </location>
</feature>
<comment type="subcellular location">
    <subcellularLocation>
        <location evidence="1">Cell membrane</location>
        <topology evidence="1">Multi-pass membrane protein</topology>
    </subcellularLocation>
</comment>
<evidence type="ECO:0000256" key="6">
    <source>
        <dbReference type="SAM" id="Phobius"/>
    </source>
</evidence>
<evidence type="ECO:0000256" key="4">
    <source>
        <dbReference type="ARBA" id="ARBA00022989"/>
    </source>
</evidence>
<dbReference type="Pfam" id="PF13440">
    <property type="entry name" value="Polysacc_synt_3"/>
    <property type="match status" value="1"/>
</dbReference>
<dbReference type="InterPro" id="IPR050833">
    <property type="entry name" value="Poly_Biosynth_Transport"/>
</dbReference>
<feature type="transmembrane region" description="Helical" evidence="6">
    <location>
        <begin position="195"/>
        <end position="218"/>
    </location>
</feature>
<dbReference type="GO" id="GO:0005886">
    <property type="term" value="C:plasma membrane"/>
    <property type="evidence" value="ECO:0007669"/>
    <property type="project" value="UniProtKB-SubCell"/>
</dbReference>
<feature type="transmembrane region" description="Helical" evidence="6">
    <location>
        <begin position="119"/>
        <end position="141"/>
    </location>
</feature>
<keyword evidence="4 6" id="KW-1133">Transmembrane helix</keyword>
<dbReference type="PANTHER" id="PTHR30250">
    <property type="entry name" value="PST FAMILY PREDICTED COLANIC ACID TRANSPORTER"/>
    <property type="match status" value="1"/>
</dbReference>
<feature type="transmembrane region" description="Helical" evidence="6">
    <location>
        <begin position="230"/>
        <end position="251"/>
    </location>
</feature>